<dbReference type="GO" id="GO:0016301">
    <property type="term" value="F:kinase activity"/>
    <property type="evidence" value="ECO:0007669"/>
    <property type="project" value="UniProtKB-KW"/>
</dbReference>
<evidence type="ECO:0000313" key="2">
    <source>
        <dbReference type="EMBL" id="NYJ21099.1"/>
    </source>
</evidence>
<dbReference type="InterPro" id="IPR000600">
    <property type="entry name" value="ROK"/>
</dbReference>
<dbReference type="InterPro" id="IPR043129">
    <property type="entry name" value="ATPase_NBD"/>
</dbReference>
<dbReference type="PANTHER" id="PTHR18964">
    <property type="entry name" value="ROK (REPRESSOR, ORF, KINASE) FAMILY"/>
    <property type="match status" value="1"/>
</dbReference>
<evidence type="ECO:0000256" key="1">
    <source>
        <dbReference type="ARBA" id="ARBA00006479"/>
    </source>
</evidence>
<dbReference type="EMBL" id="JACCFM010000001">
    <property type="protein sequence ID" value="NYJ21099.1"/>
    <property type="molecule type" value="Genomic_DNA"/>
</dbReference>
<dbReference type="InterPro" id="IPR036388">
    <property type="entry name" value="WH-like_DNA-bd_sf"/>
</dbReference>
<proteinExistence type="inferred from homology"/>
<sequence length="377" mass="38919">MLETLWSGAATIAEIARSTSLSRTAAESVLADLMTRGWAVDGGPPAQRSLAPGRPASVFHFSPEAGHIAGIDIGAHHVSACVAGLTGEKISTVRVIADESMPAAQRLALASRALEQALTESGRSTDDLWAVTVGSPGVIDKGKVIHFGGAGMPGWIGLDIAEHFADATAGIVLVEGDSALGALAESAYGAGRGVPDLVYILSGIRTGAAVIVNGQTLRGHRGAAGLVGELPELRWRDIEHQIYARSRSADEAATRGEIFDRARTGDAGARAIVQDFADALAVGASAMVLALDPEVLVIGGPNTENADLFLERFTAEIAKRCPILPDVRISTLGPDAVLTGSVRLGIEAISRALHEAVETQPAFPAPSNRIAAGSRAT</sequence>
<dbReference type="AlphaFoldDB" id="A0A7Z0EG91"/>
<protein>
    <submittedName>
        <fullName evidence="2">Putative NBD/HSP70 family sugar kinase</fullName>
    </submittedName>
</protein>
<comment type="caution">
    <text evidence="2">The sequence shown here is derived from an EMBL/GenBank/DDBJ whole genome shotgun (WGS) entry which is preliminary data.</text>
</comment>
<dbReference type="Gene3D" id="1.10.10.10">
    <property type="entry name" value="Winged helix-like DNA-binding domain superfamily/Winged helix DNA-binding domain"/>
    <property type="match status" value="1"/>
</dbReference>
<dbReference type="SUPFAM" id="SSF53067">
    <property type="entry name" value="Actin-like ATPase domain"/>
    <property type="match status" value="1"/>
</dbReference>
<dbReference type="Proteomes" id="UP000537260">
    <property type="component" value="Unassembled WGS sequence"/>
</dbReference>
<organism evidence="2 3">
    <name type="scientific">Glaciibacter psychrotolerans</name>
    <dbReference type="NCBI Taxonomy" id="670054"/>
    <lineage>
        <taxon>Bacteria</taxon>
        <taxon>Bacillati</taxon>
        <taxon>Actinomycetota</taxon>
        <taxon>Actinomycetes</taxon>
        <taxon>Micrococcales</taxon>
        <taxon>Microbacteriaceae</taxon>
        <taxon>Glaciibacter</taxon>
    </lineage>
</organism>
<dbReference type="Pfam" id="PF00480">
    <property type="entry name" value="ROK"/>
    <property type="match status" value="2"/>
</dbReference>
<accession>A0A7Z0EG91</accession>
<keyword evidence="2" id="KW-0418">Kinase</keyword>
<keyword evidence="3" id="KW-1185">Reference proteome</keyword>
<dbReference type="Gene3D" id="3.30.420.40">
    <property type="match status" value="4"/>
</dbReference>
<gene>
    <name evidence="2" type="ORF">HNR05_002890</name>
</gene>
<keyword evidence="2" id="KW-0808">Transferase</keyword>
<name>A0A7Z0EG91_9MICO</name>
<reference evidence="2 3" key="1">
    <citation type="submission" date="2020-07" db="EMBL/GenBank/DDBJ databases">
        <title>Sequencing the genomes of 1000 actinobacteria strains.</title>
        <authorList>
            <person name="Klenk H.-P."/>
        </authorList>
    </citation>
    <scope>NUCLEOTIDE SEQUENCE [LARGE SCALE GENOMIC DNA]</scope>
    <source>
        <strain evidence="2 3">LI1</strain>
    </source>
</reference>
<evidence type="ECO:0000313" key="3">
    <source>
        <dbReference type="Proteomes" id="UP000537260"/>
    </source>
</evidence>
<dbReference type="PANTHER" id="PTHR18964:SF149">
    <property type="entry name" value="BIFUNCTIONAL UDP-N-ACETYLGLUCOSAMINE 2-EPIMERASE_N-ACETYLMANNOSAMINE KINASE"/>
    <property type="match status" value="1"/>
</dbReference>
<comment type="similarity">
    <text evidence="1">Belongs to the ROK (NagC/XylR) family.</text>
</comment>